<keyword evidence="7 9" id="KW-0472">Membrane</keyword>
<gene>
    <name evidence="11" type="ORF">NFG57_18430</name>
</gene>
<dbReference type="AlphaFoldDB" id="A0AAU7KT49"/>
<keyword evidence="3" id="KW-1003">Cell membrane</keyword>
<dbReference type="RefSeq" id="WP_108133462.1">
    <property type="nucleotide sequence ID" value="NZ_CP098828.1"/>
</dbReference>
<dbReference type="PANTHER" id="PTHR35011">
    <property type="entry name" value="2,3-DIKETO-L-GULONATE TRAP TRANSPORTER SMALL PERMEASE PROTEIN YIAM"/>
    <property type="match status" value="1"/>
</dbReference>
<dbReference type="EMBL" id="CP098828">
    <property type="protein sequence ID" value="XBO74764.1"/>
    <property type="molecule type" value="Genomic_DNA"/>
</dbReference>
<evidence type="ECO:0000313" key="11">
    <source>
        <dbReference type="EMBL" id="XBO74764.1"/>
    </source>
</evidence>
<dbReference type="GO" id="GO:0022857">
    <property type="term" value="F:transmembrane transporter activity"/>
    <property type="evidence" value="ECO:0007669"/>
    <property type="project" value="UniProtKB-UniRule"/>
</dbReference>
<name>A0AAU7KT49_9GAMM</name>
<comment type="function">
    <text evidence="9">Part of the tripartite ATP-independent periplasmic (TRAP) transport system.</text>
</comment>
<keyword evidence="4 9" id="KW-0997">Cell inner membrane</keyword>
<evidence type="ECO:0000259" key="10">
    <source>
        <dbReference type="Pfam" id="PF04290"/>
    </source>
</evidence>
<comment type="subunit">
    <text evidence="9">The complex comprises the extracytoplasmic solute receptor protein and the two transmembrane proteins.</text>
</comment>
<keyword evidence="5 9" id="KW-0812">Transmembrane</keyword>
<keyword evidence="6 9" id="KW-1133">Transmembrane helix</keyword>
<feature type="domain" description="Tripartite ATP-independent periplasmic transporters DctQ component" evidence="10">
    <location>
        <begin position="27"/>
        <end position="156"/>
    </location>
</feature>
<evidence type="ECO:0000256" key="6">
    <source>
        <dbReference type="ARBA" id="ARBA00022989"/>
    </source>
</evidence>
<dbReference type="InterPro" id="IPR055348">
    <property type="entry name" value="DctQ"/>
</dbReference>
<organism evidence="11">
    <name type="scientific">Halomonas sp. H10-59</name>
    <dbReference type="NCBI Taxonomy" id="2950874"/>
    <lineage>
        <taxon>Bacteria</taxon>
        <taxon>Pseudomonadati</taxon>
        <taxon>Pseudomonadota</taxon>
        <taxon>Gammaproteobacteria</taxon>
        <taxon>Oceanospirillales</taxon>
        <taxon>Halomonadaceae</taxon>
        <taxon>Halomonas</taxon>
    </lineage>
</organism>
<reference evidence="11" key="1">
    <citation type="submission" date="2022-06" db="EMBL/GenBank/DDBJ databases">
        <title>A novel DMS-producing enzyme.</title>
        <authorList>
            <person name="Zhang Y."/>
        </authorList>
    </citation>
    <scope>NUCLEOTIDE SEQUENCE</scope>
    <source>
        <strain evidence="11">H10-59</strain>
    </source>
</reference>
<keyword evidence="2 9" id="KW-0813">Transport</keyword>
<evidence type="ECO:0000256" key="1">
    <source>
        <dbReference type="ARBA" id="ARBA00004429"/>
    </source>
</evidence>
<protein>
    <recommendedName>
        <fullName evidence="9">TRAP transporter small permease protein</fullName>
    </recommendedName>
</protein>
<evidence type="ECO:0000256" key="5">
    <source>
        <dbReference type="ARBA" id="ARBA00022692"/>
    </source>
</evidence>
<dbReference type="InterPro" id="IPR007387">
    <property type="entry name" value="TRAP_DctQ"/>
</dbReference>
<evidence type="ECO:0000256" key="3">
    <source>
        <dbReference type="ARBA" id="ARBA00022475"/>
    </source>
</evidence>
<proteinExistence type="inferred from homology"/>
<evidence type="ECO:0000256" key="7">
    <source>
        <dbReference type="ARBA" id="ARBA00023136"/>
    </source>
</evidence>
<dbReference type="GO" id="GO:0005886">
    <property type="term" value="C:plasma membrane"/>
    <property type="evidence" value="ECO:0007669"/>
    <property type="project" value="UniProtKB-SubCell"/>
</dbReference>
<accession>A0AAU7KT49</accession>
<dbReference type="PANTHER" id="PTHR35011:SF2">
    <property type="entry name" value="2,3-DIKETO-L-GULONATE TRAP TRANSPORTER SMALL PERMEASE PROTEIN YIAM"/>
    <property type="match status" value="1"/>
</dbReference>
<evidence type="ECO:0000256" key="4">
    <source>
        <dbReference type="ARBA" id="ARBA00022519"/>
    </source>
</evidence>
<dbReference type="Pfam" id="PF04290">
    <property type="entry name" value="DctQ"/>
    <property type="match status" value="1"/>
</dbReference>
<feature type="transmembrane region" description="Helical" evidence="9">
    <location>
        <begin position="16"/>
        <end position="37"/>
    </location>
</feature>
<sequence>MKIMALLRAFDRHFEPVLIVIGVTLITFFISLQIVLRVFDNPISWAEELSRYLFVWVIYLSISYAIKDDRHIRITAAIALLPKRGQVACLILADMIFLVYSVLVVYYGANIIERSLELGQISSGLEIPVAILYGSIVLGGALNVIRLLQKISQRLKERHASPTTEGALS</sequence>
<feature type="transmembrane region" description="Helical" evidence="9">
    <location>
        <begin position="87"/>
        <end position="107"/>
    </location>
</feature>
<evidence type="ECO:0000256" key="2">
    <source>
        <dbReference type="ARBA" id="ARBA00022448"/>
    </source>
</evidence>
<evidence type="ECO:0000256" key="9">
    <source>
        <dbReference type="RuleBase" id="RU369079"/>
    </source>
</evidence>
<comment type="subcellular location">
    <subcellularLocation>
        <location evidence="1 9">Cell inner membrane</location>
        <topology evidence="1 9">Multi-pass membrane protein</topology>
    </subcellularLocation>
</comment>
<comment type="similarity">
    <text evidence="8 9">Belongs to the TRAP transporter small permease family.</text>
</comment>
<evidence type="ECO:0000256" key="8">
    <source>
        <dbReference type="ARBA" id="ARBA00038436"/>
    </source>
</evidence>
<feature type="transmembrane region" description="Helical" evidence="9">
    <location>
        <begin position="49"/>
        <end position="66"/>
    </location>
</feature>
<dbReference type="GO" id="GO:0015740">
    <property type="term" value="P:C4-dicarboxylate transport"/>
    <property type="evidence" value="ECO:0007669"/>
    <property type="project" value="TreeGrafter"/>
</dbReference>
<feature type="transmembrane region" description="Helical" evidence="9">
    <location>
        <begin position="127"/>
        <end position="148"/>
    </location>
</feature>